<organism evidence="6 7">
    <name type="scientific">Ferrimonas pelagia</name>
    <dbReference type="NCBI Taxonomy" id="1177826"/>
    <lineage>
        <taxon>Bacteria</taxon>
        <taxon>Pseudomonadati</taxon>
        <taxon>Pseudomonadota</taxon>
        <taxon>Gammaproteobacteria</taxon>
        <taxon>Alteromonadales</taxon>
        <taxon>Ferrimonadaceae</taxon>
        <taxon>Ferrimonas</taxon>
    </lineage>
</organism>
<dbReference type="Pfam" id="PF00884">
    <property type="entry name" value="Sulfatase"/>
    <property type="match status" value="1"/>
</dbReference>
<dbReference type="Proteomes" id="UP001499988">
    <property type="component" value="Unassembled WGS sequence"/>
</dbReference>
<evidence type="ECO:0000313" key="7">
    <source>
        <dbReference type="Proteomes" id="UP001499988"/>
    </source>
</evidence>
<name>A0ABP9EYZ2_9GAMM</name>
<evidence type="ECO:0000256" key="1">
    <source>
        <dbReference type="ARBA" id="ARBA00008779"/>
    </source>
</evidence>
<dbReference type="InterPro" id="IPR050738">
    <property type="entry name" value="Sulfatase"/>
</dbReference>
<dbReference type="Gene3D" id="3.40.720.10">
    <property type="entry name" value="Alkaline Phosphatase, subunit A"/>
    <property type="match status" value="1"/>
</dbReference>
<dbReference type="SUPFAM" id="SSF53649">
    <property type="entry name" value="Alkaline phosphatase-like"/>
    <property type="match status" value="1"/>
</dbReference>
<proteinExistence type="inferred from homology"/>
<keyword evidence="2" id="KW-0479">Metal-binding</keyword>
<dbReference type="PANTHER" id="PTHR42693:SF53">
    <property type="entry name" value="ENDO-4-O-SULFATASE"/>
    <property type="match status" value="1"/>
</dbReference>
<evidence type="ECO:0000313" key="6">
    <source>
        <dbReference type="EMBL" id="GAA4890243.1"/>
    </source>
</evidence>
<dbReference type="EMBL" id="BAABJZ010000082">
    <property type="protein sequence ID" value="GAA4890243.1"/>
    <property type="molecule type" value="Genomic_DNA"/>
</dbReference>
<keyword evidence="4" id="KW-0106">Calcium</keyword>
<dbReference type="InterPro" id="IPR024607">
    <property type="entry name" value="Sulfatase_CS"/>
</dbReference>
<evidence type="ECO:0000259" key="5">
    <source>
        <dbReference type="Pfam" id="PF00884"/>
    </source>
</evidence>
<comment type="caution">
    <text evidence="6">The sequence shown here is derived from an EMBL/GenBank/DDBJ whole genome shotgun (WGS) entry which is preliminary data.</text>
</comment>
<evidence type="ECO:0000256" key="2">
    <source>
        <dbReference type="ARBA" id="ARBA00022723"/>
    </source>
</evidence>
<comment type="similarity">
    <text evidence="1">Belongs to the sulfatase family.</text>
</comment>
<dbReference type="PROSITE" id="PS00149">
    <property type="entry name" value="SULFATASE_2"/>
    <property type="match status" value="1"/>
</dbReference>
<accession>A0ABP9EYZ2</accession>
<protein>
    <recommendedName>
        <fullName evidence="5">Sulfatase N-terminal domain-containing protein</fullName>
    </recommendedName>
</protein>
<dbReference type="RefSeq" id="WP_345335677.1">
    <property type="nucleotide sequence ID" value="NZ_BAABJZ010000082.1"/>
</dbReference>
<reference evidence="7" key="1">
    <citation type="journal article" date="2019" name="Int. J. Syst. Evol. Microbiol.">
        <title>The Global Catalogue of Microorganisms (GCM) 10K type strain sequencing project: providing services to taxonomists for standard genome sequencing and annotation.</title>
        <authorList>
            <consortium name="The Broad Institute Genomics Platform"/>
            <consortium name="The Broad Institute Genome Sequencing Center for Infectious Disease"/>
            <person name="Wu L."/>
            <person name="Ma J."/>
        </authorList>
    </citation>
    <scope>NUCLEOTIDE SEQUENCE [LARGE SCALE GENOMIC DNA]</scope>
    <source>
        <strain evidence="7">JCM 18401</strain>
    </source>
</reference>
<evidence type="ECO:0000256" key="4">
    <source>
        <dbReference type="ARBA" id="ARBA00022837"/>
    </source>
</evidence>
<dbReference type="InterPro" id="IPR017850">
    <property type="entry name" value="Alkaline_phosphatase_core_sf"/>
</dbReference>
<evidence type="ECO:0000256" key="3">
    <source>
        <dbReference type="ARBA" id="ARBA00022801"/>
    </source>
</evidence>
<dbReference type="InterPro" id="IPR000917">
    <property type="entry name" value="Sulfatase_N"/>
</dbReference>
<feature type="domain" description="Sulfatase N-terminal" evidence="5">
    <location>
        <begin position="38"/>
        <end position="358"/>
    </location>
</feature>
<dbReference type="PANTHER" id="PTHR42693">
    <property type="entry name" value="ARYLSULFATASE FAMILY MEMBER"/>
    <property type="match status" value="1"/>
</dbReference>
<dbReference type="PROSITE" id="PS51257">
    <property type="entry name" value="PROKAR_LIPOPROTEIN"/>
    <property type="match status" value="1"/>
</dbReference>
<sequence>MTLPSWRLGTLSAACALVLTGCSHSTPEQTMADEPRRPNVVLLFSDDLGYADTGFQDQSTDVETPHLDKLAALGASFSAGYVTGTVCGPSRAGLMTGRYQQRFGYQDIVTPYSRDAEVPAGLDINTPIFANYLFDEGYRTGMIGKWHDADPAEYWPHNRGFEEFFGFNNGAATYYVGPMNEAKFDYKPEAAMYRNGKLEGNFDEYLTDKFGDEAVDYIERHKEQPFFLYVAFNAIHSPMEPRQIDMDRFAHIEDENRRKAVAMNYNMDNNIGKIVDKLEAEGLMEDTIIFFLSDNGGKLNDNFSLNTPLRGEKGSFWEGGIRIPFTATWKGTILPEQRIDEPVIALDILATSLAAAGIEQQPHWQLEGENLLPLLTGKQEQLDDRFLFWANSRGWALRDRDWKLYNQNFHNQQAPVLFNLSADMEEQHELSQTHPDQAARLLAAYQAWDADNELPRWGRNRTEYPHYNGHLDVEARKKIPQDVLDAAMEANEVRRAKARATIDALVRD</sequence>
<gene>
    <name evidence="6" type="ORF">GCM10023333_24350</name>
</gene>
<keyword evidence="3" id="KW-0378">Hydrolase</keyword>
<keyword evidence="7" id="KW-1185">Reference proteome</keyword>
<dbReference type="Gene3D" id="3.30.1120.10">
    <property type="match status" value="1"/>
</dbReference>